<evidence type="ECO:0000256" key="2">
    <source>
        <dbReference type="SAM" id="Phobius"/>
    </source>
</evidence>
<protein>
    <submittedName>
        <fullName evidence="3">Uncharacterized protein</fullName>
    </submittedName>
</protein>
<sequence length="224" mass="22782">MHPTAKPLLGPRAAGVYALLLLVLAAGSAFAAAFSLVVAVSRDAADVSVHLSDRVRLDLNGRLDLPEGATLLGGPIPVRLHVPDLPLGLRLVAQADDVLLYLSIAAGATALALVLRAVRRGLPFARRNARCLVAVAVAVVVGGGIAPVVGDHGAGLALNHLAGLDGQIVLAASSSLVLPAVLGIVILGIAEAFRRGAALTDDMADRTREPASPAERGRKVGGDR</sequence>
<name>A0A6J4J301_9ACTN</name>
<evidence type="ECO:0000313" key="3">
    <source>
        <dbReference type="EMBL" id="CAA9269038.1"/>
    </source>
</evidence>
<dbReference type="EMBL" id="CADCTN010000213">
    <property type="protein sequence ID" value="CAA9269038.1"/>
    <property type="molecule type" value="Genomic_DNA"/>
</dbReference>
<dbReference type="AlphaFoldDB" id="A0A6J4J301"/>
<keyword evidence="2" id="KW-0472">Membrane</keyword>
<feature type="transmembrane region" description="Helical" evidence="2">
    <location>
        <begin position="130"/>
        <end position="148"/>
    </location>
</feature>
<proteinExistence type="predicted"/>
<gene>
    <name evidence="3" type="ORF">AVDCRST_MAG52-3102</name>
</gene>
<organism evidence="3">
    <name type="scientific">uncultured Blastococcus sp</name>
    <dbReference type="NCBI Taxonomy" id="217144"/>
    <lineage>
        <taxon>Bacteria</taxon>
        <taxon>Bacillati</taxon>
        <taxon>Actinomycetota</taxon>
        <taxon>Actinomycetes</taxon>
        <taxon>Geodermatophilales</taxon>
        <taxon>Geodermatophilaceae</taxon>
        <taxon>Blastococcus</taxon>
        <taxon>environmental samples</taxon>
    </lineage>
</organism>
<keyword evidence="2" id="KW-1133">Transmembrane helix</keyword>
<feature type="transmembrane region" description="Helical" evidence="2">
    <location>
        <begin position="168"/>
        <end position="190"/>
    </location>
</feature>
<feature type="transmembrane region" description="Helical" evidence="2">
    <location>
        <begin position="98"/>
        <end position="118"/>
    </location>
</feature>
<accession>A0A6J4J301</accession>
<reference evidence="3" key="1">
    <citation type="submission" date="2020-02" db="EMBL/GenBank/DDBJ databases">
        <authorList>
            <person name="Meier V. D."/>
        </authorList>
    </citation>
    <scope>NUCLEOTIDE SEQUENCE</scope>
    <source>
        <strain evidence="3">AVDCRST_MAG52</strain>
    </source>
</reference>
<evidence type="ECO:0000256" key="1">
    <source>
        <dbReference type="SAM" id="MobiDB-lite"/>
    </source>
</evidence>
<keyword evidence="2" id="KW-0812">Transmembrane</keyword>
<feature type="region of interest" description="Disordered" evidence="1">
    <location>
        <begin position="204"/>
        <end position="224"/>
    </location>
</feature>